<gene>
    <name evidence="1" type="ORF">FCALED_LOCUS2741</name>
</gene>
<dbReference type="OrthoDB" id="532890at2759"/>
<organism evidence="1 2">
    <name type="scientific">Funneliformis caledonium</name>
    <dbReference type="NCBI Taxonomy" id="1117310"/>
    <lineage>
        <taxon>Eukaryota</taxon>
        <taxon>Fungi</taxon>
        <taxon>Fungi incertae sedis</taxon>
        <taxon>Mucoromycota</taxon>
        <taxon>Glomeromycotina</taxon>
        <taxon>Glomeromycetes</taxon>
        <taxon>Glomerales</taxon>
        <taxon>Glomeraceae</taxon>
        <taxon>Funneliformis</taxon>
    </lineage>
</organism>
<protein>
    <submittedName>
        <fullName evidence="1">11319_t:CDS:1</fullName>
    </submittedName>
</protein>
<keyword evidence="2" id="KW-1185">Reference proteome</keyword>
<proteinExistence type="predicted"/>
<name>A0A9N8WFI3_9GLOM</name>
<reference evidence="1" key="1">
    <citation type="submission" date="2021-06" db="EMBL/GenBank/DDBJ databases">
        <authorList>
            <person name="Kallberg Y."/>
            <person name="Tangrot J."/>
            <person name="Rosling A."/>
        </authorList>
    </citation>
    <scope>NUCLEOTIDE SEQUENCE</scope>
    <source>
        <strain evidence="1">UK204</strain>
    </source>
</reference>
<dbReference type="InterPro" id="IPR019270">
    <property type="entry name" value="DUF2283"/>
</dbReference>
<dbReference type="Proteomes" id="UP000789570">
    <property type="component" value="Unassembled WGS sequence"/>
</dbReference>
<evidence type="ECO:0000313" key="1">
    <source>
        <dbReference type="EMBL" id="CAG8481639.1"/>
    </source>
</evidence>
<sequence length="231" mass="26613">MDEPLSHVIWSQVLEETYLKFQWSEEVKKHTYVDRKVEPSVIEEAIQSYMNGDNNTQRCRARYRGRIIIQKDLGDNKLVRVVVATNPNPPDVNFEYYNDTDNLQIYMLRISEGLYDISDEINDDLLLSYDHEGKIVAVEIYEVSKLLHASFVQGKPHFVINHIYHEDSNILRFNFVKSTPIMVNFKKTEVEDIEVGIDNAGKLVSLLFYNASKVAKISLNLAVSDGLPLDT</sequence>
<accession>A0A9N8WFI3</accession>
<dbReference type="Pfam" id="PF10049">
    <property type="entry name" value="DUF2283"/>
    <property type="match status" value="1"/>
</dbReference>
<dbReference type="AlphaFoldDB" id="A0A9N8WFI3"/>
<comment type="caution">
    <text evidence="1">The sequence shown here is derived from an EMBL/GenBank/DDBJ whole genome shotgun (WGS) entry which is preliminary data.</text>
</comment>
<dbReference type="EMBL" id="CAJVPQ010000440">
    <property type="protein sequence ID" value="CAG8481639.1"/>
    <property type="molecule type" value="Genomic_DNA"/>
</dbReference>
<evidence type="ECO:0000313" key="2">
    <source>
        <dbReference type="Proteomes" id="UP000789570"/>
    </source>
</evidence>